<protein>
    <recommendedName>
        <fullName evidence="6">RNA polymerase sigma factor</fullName>
    </recommendedName>
</protein>
<feature type="region of interest" description="Disordered" evidence="7">
    <location>
        <begin position="1"/>
        <end position="21"/>
    </location>
</feature>
<dbReference type="Pfam" id="PF08281">
    <property type="entry name" value="Sigma70_r4_2"/>
    <property type="match status" value="1"/>
</dbReference>
<dbReference type="PANTHER" id="PTHR43133:SF25">
    <property type="entry name" value="RNA POLYMERASE SIGMA FACTOR RFAY-RELATED"/>
    <property type="match status" value="1"/>
</dbReference>
<evidence type="ECO:0000256" key="6">
    <source>
        <dbReference type="RuleBase" id="RU000716"/>
    </source>
</evidence>
<dbReference type="SUPFAM" id="SSF88946">
    <property type="entry name" value="Sigma2 domain of RNA polymerase sigma factors"/>
    <property type="match status" value="1"/>
</dbReference>
<evidence type="ECO:0000259" key="8">
    <source>
        <dbReference type="Pfam" id="PF04542"/>
    </source>
</evidence>
<dbReference type="Gene3D" id="1.10.1740.10">
    <property type="match status" value="1"/>
</dbReference>
<dbReference type="KEGG" id="mets:DK389_23045"/>
<feature type="domain" description="RNA polymerase sigma-70 region 2" evidence="8">
    <location>
        <begin position="78"/>
        <end position="141"/>
    </location>
</feature>
<dbReference type="InterPro" id="IPR000838">
    <property type="entry name" value="RNA_pol_sigma70_ECF_CS"/>
</dbReference>
<organism evidence="10 11">
    <name type="scientific">Methylobacterium durans</name>
    <dbReference type="NCBI Taxonomy" id="2202825"/>
    <lineage>
        <taxon>Bacteria</taxon>
        <taxon>Pseudomonadati</taxon>
        <taxon>Pseudomonadota</taxon>
        <taxon>Alphaproteobacteria</taxon>
        <taxon>Hyphomicrobiales</taxon>
        <taxon>Methylobacteriaceae</taxon>
        <taxon>Methylobacterium</taxon>
    </lineage>
</organism>
<dbReference type="RefSeq" id="WP_109893086.1">
    <property type="nucleotide sequence ID" value="NZ_CP029550.1"/>
</dbReference>
<evidence type="ECO:0000313" key="10">
    <source>
        <dbReference type="EMBL" id="AWN42851.1"/>
    </source>
</evidence>
<keyword evidence="11" id="KW-1185">Reference proteome</keyword>
<keyword evidence="3 6" id="KW-0731">Sigma factor</keyword>
<evidence type="ECO:0000256" key="7">
    <source>
        <dbReference type="SAM" id="MobiDB-lite"/>
    </source>
</evidence>
<dbReference type="InterPro" id="IPR007627">
    <property type="entry name" value="RNA_pol_sigma70_r2"/>
</dbReference>
<dbReference type="AlphaFoldDB" id="A0A2U8WB83"/>
<evidence type="ECO:0000256" key="1">
    <source>
        <dbReference type="ARBA" id="ARBA00010641"/>
    </source>
</evidence>
<dbReference type="InterPro" id="IPR039425">
    <property type="entry name" value="RNA_pol_sigma-70-like"/>
</dbReference>
<comment type="similarity">
    <text evidence="1 6">Belongs to the sigma-70 factor family. ECF subfamily.</text>
</comment>
<evidence type="ECO:0000256" key="2">
    <source>
        <dbReference type="ARBA" id="ARBA00023015"/>
    </source>
</evidence>
<dbReference type="InterPro" id="IPR013324">
    <property type="entry name" value="RNA_pol_sigma_r3/r4-like"/>
</dbReference>
<keyword evidence="2 6" id="KW-0805">Transcription regulation</keyword>
<dbReference type="GO" id="GO:0016987">
    <property type="term" value="F:sigma factor activity"/>
    <property type="evidence" value="ECO:0007669"/>
    <property type="project" value="UniProtKB-KW"/>
</dbReference>
<dbReference type="InterPro" id="IPR013249">
    <property type="entry name" value="RNA_pol_sigma70_r4_t2"/>
</dbReference>
<dbReference type="InterPro" id="IPR036388">
    <property type="entry name" value="WH-like_DNA-bd_sf"/>
</dbReference>
<sequence>MRARRSRSSDHGLSSSSQTTLPAHLRERLGEELQVFYAYVLSENQPRHLLGLVAQLSEVLDSQDAAYAETFRDELLAVLPRLRAFAVSLAMDEAQADDLVQETVIKAWQHQESYRPGVNVEAWICTILRRLFYADRRTIKREAASEFSADPVTTPPTLEQSTDLRKIWVALTNLPPVQREALVLVSAQGMTYEAAATRAGCQVGTIKSRVSRARAALAGSLGVPALRLVTGAE</sequence>
<dbReference type="SUPFAM" id="SSF88659">
    <property type="entry name" value="Sigma3 and sigma4 domains of RNA polymerase sigma factors"/>
    <property type="match status" value="1"/>
</dbReference>
<dbReference type="PANTHER" id="PTHR43133">
    <property type="entry name" value="RNA POLYMERASE ECF-TYPE SIGMA FACTO"/>
    <property type="match status" value="1"/>
</dbReference>
<dbReference type="GO" id="GO:0006352">
    <property type="term" value="P:DNA-templated transcription initiation"/>
    <property type="evidence" value="ECO:0007669"/>
    <property type="project" value="InterPro"/>
</dbReference>
<keyword evidence="4 6" id="KW-0238">DNA-binding</keyword>
<dbReference type="NCBIfam" id="TIGR02937">
    <property type="entry name" value="sigma70-ECF"/>
    <property type="match status" value="1"/>
</dbReference>
<dbReference type="InterPro" id="IPR014284">
    <property type="entry name" value="RNA_pol_sigma-70_dom"/>
</dbReference>
<dbReference type="Gene3D" id="1.10.10.10">
    <property type="entry name" value="Winged helix-like DNA-binding domain superfamily/Winged helix DNA-binding domain"/>
    <property type="match status" value="1"/>
</dbReference>
<name>A0A2U8WB83_9HYPH</name>
<reference evidence="11" key="1">
    <citation type="submission" date="2018-05" db="EMBL/GenBank/DDBJ databases">
        <title>Complete Genome Sequence of Methylobacterium sp. 17SD2-17.</title>
        <authorList>
            <person name="Srinivasan S."/>
        </authorList>
    </citation>
    <scope>NUCLEOTIDE SEQUENCE [LARGE SCALE GENOMIC DNA]</scope>
    <source>
        <strain evidence="11">17SD2-17</strain>
    </source>
</reference>
<dbReference type="InterPro" id="IPR013325">
    <property type="entry name" value="RNA_pol_sigma_r2"/>
</dbReference>
<evidence type="ECO:0000313" key="11">
    <source>
        <dbReference type="Proteomes" id="UP000245926"/>
    </source>
</evidence>
<evidence type="ECO:0000256" key="4">
    <source>
        <dbReference type="ARBA" id="ARBA00023125"/>
    </source>
</evidence>
<dbReference type="GO" id="GO:0003677">
    <property type="term" value="F:DNA binding"/>
    <property type="evidence" value="ECO:0007669"/>
    <property type="project" value="UniProtKB-KW"/>
</dbReference>
<dbReference type="Proteomes" id="UP000245926">
    <property type="component" value="Chromosome"/>
</dbReference>
<dbReference type="PROSITE" id="PS01063">
    <property type="entry name" value="SIGMA70_ECF"/>
    <property type="match status" value="1"/>
</dbReference>
<gene>
    <name evidence="10" type="ORF">DK389_23045</name>
</gene>
<evidence type="ECO:0000256" key="3">
    <source>
        <dbReference type="ARBA" id="ARBA00023082"/>
    </source>
</evidence>
<proteinExistence type="inferred from homology"/>
<dbReference type="OrthoDB" id="9797134at2"/>
<feature type="domain" description="RNA polymerase sigma factor 70 region 4 type 2" evidence="9">
    <location>
        <begin position="165"/>
        <end position="217"/>
    </location>
</feature>
<evidence type="ECO:0000259" key="9">
    <source>
        <dbReference type="Pfam" id="PF08281"/>
    </source>
</evidence>
<evidence type="ECO:0000256" key="5">
    <source>
        <dbReference type="ARBA" id="ARBA00023163"/>
    </source>
</evidence>
<accession>A0A2U8WB83</accession>
<dbReference type="Pfam" id="PF04542">
    <property type="entry name" value="Sigma70_r2"/>
    <property type="match status" value="1"/>
</dbReference>
<dbReference type="EMBL" id="CP029550">
    <property type="protein sequence ID" value="AWN42851.1"/>
    <property type="molecule type" value="Genomic_DNA"/>
</dbReference>
<keyword evidence="5 6" id="KW-0804">Transcription</keyword>